<sequence>MKTSLKLLFLFIATILLFTSCDKDFYEDVELQKNNLESIDVKTITYDEFKRKLKSVENKPTVKMIMNNTNSIRHFARSGDDSEIEIFTDVIKEITSGTYKSYTMYIKTSDTIASKFYNLTLEEKEGNTAAFITKYSPTENWLNDKNQPFEGDIRTFRVIEPGPGGSIKFTHIDENVAGGSSYPFDCDGYVQTSIVLEPYQCGCGPEHWPWQTCECTNSHPGYTPNLYYECIPNNFGNPGTGNPGSGYSPGGSSPGSSQPGEPSNNSLTTIVGVPDMPRVSYLTEPLSLDARQNDYLIDNPAIEDQLGSYIDQNTINDVIDPAAMAFAIDLIDYVRTNFTNQNDALDYVISEIIVAQIDDSELDECTKGILNQLKNAENNCVSQMIRKLNESIPNSSKHTYKTIIKVEAPSLVNGQPAAGTANWQLLNGNPNPYNYIIKINPILVNNGTQLGIASTLLHEIIHVYFLSLIDDCHYKNECEQLEEFPYVWNYYLETCGYNGYSQHMQMATDYVSIVADTLKELFPNEPQQLYDDLGWSGLSETSIFQSLSTSEKVRIEAVNNAENWNVPSYNPSGQVIATPQGLPCE</sequence>
<dbReference type="Proteomes" id="UP000830583">
    <property type="component" value="Chromosome"/>
</dbReference>
<evidence type="ECO:0000256" key="2">
    <source>
        <dbReference type="SAM" id="SignalP"/>
    </source>
</evidence>
<feature type="signal peptide" evidence="2">
    <location>
        <begin position="1"/>
        <end position="22"/>
    </location>
</feature>
<evidence type="ECO:0000313" key="4">
    <source>
        <dbReference type="Proteomes" id="UP000830583"/>
    </source>
</evidence>
<accession>A0ABY4KBX6</accession>
<protein>
    <submittedName>
        <fullName evidence="3">SprT-like domain-containing protein</fullName>
    </submittedName>
</protein>
<organism evidence="3 4">
    <name type="scientific">Flavobacterium azooxidireducens</name>
    <dbReference type="NCBI Taxonomy" id="1871076"/>
    <lineage>
        <taxon>Bacteria</taxon>
        <taxon>Pseudomonadati</taxon>
        <taxon>Bacteroidota</taxon>
        <taxon>Flavobacteriia</taxon>
        <taxon>Flavobacteriales</taxon>
        <taxon>Flavobacteriaceae</taxon>
        <taxon>Flavobacterium</taxon>
    </lineage>
</organism>
<dbReference type="EMBL" id="CP096205">
    <property type="protein sequence ID" value="UPQ78074.1"/>
    <property type="molecule type" value="Genomic_DNA"/>
</dbReference>
<feature type="compositionally biased region" description="Low complexity" evidence="1">
    <location>
        <begin position="254"/>
        <end position="266"/>
    </location>
</feature>
<name>A0ABY4KBX6_9FLAO</name>
<evidence type="ECO:0000256" key="1">
    <source>
        <dbReference type="SAM" id="MobiDB-lite"/>
    </source>
</evidence>
<feature type="chain" id="PRO_5045975091" evidence="2">
    <location>
        <begin position="23"/>
        <end position="585"/>
    </location>
</feature>
<evidence type="ECO:0000313" key="3">
    <source>
        <dbReference type="EMBL" id="UPQ78074.1"/>
    </source>
</evidence>
<feature type="compositionally biased region" description="Gly residues" evidence="1">
    <location>
        <begin position="241"/>
        <end position="253"/>
    </location>
</feature>
<reference evidence="3" key="1">
    <citation type="submission" date="2022-04" db="EMBL/GenBank/DDBJ databases">
        <title>Consumption of N2O by Flavobacterium azooxidireducens sp. nov. isolated from Decomposing Leaf Litter of Phragmites australis (Cav.).</title>
        <authorList>
            <person name="Behrendt U."/>
            <person name="Spanner T."/>
            <person name="Augustin J."/>
            <person name="Horn M.A."/>
            <person name="Kolb S."/>
            <person name="Ulrich A."/>
        </authorList>
    </citation>
    <scope>NUCLEOTIDE SEQUENCE</scope>
    <source>
        <strain evidence="3">IGB 4-14</strain>
    </source>
</reference>
<gene>
    <name evidence="3" type="ORF">M0M57_10615</name>
</gene>
<keyword evidence="4" id="KW-1185">Reference proteome</keyword>
<dbReference type="RefSeq" id="WP_248433002.1">
    <property type="nucleotide sequence ID" value="NZ_CP096205.1"/>
</dbReference>
<keyword evidence="2" id="KW-0732">Signal</keyword>
<dbReference type="PROSITE" id="PS51257">
    <property type="entry name" value="PROKAR_LIPOPROTEIN"/>
    <property type="match status" value="1"/>
</dbReference>
<feature type="region of interest" description="Disordered" evidence="1">
    <location>
        <begin position="241"/>
        <end position="268"/>
    </location>
</feature>
<proteinExistence type="predicted"/>